<evidence type="ECO:0000256" key="1">
    <source>
        <dbReference type="ARBA" id="ARBA00022448"/>
    </source>
</evidence>
<keyword evidence="6" id="KW-0460">Magnesium</keyword>
<proteinExistence type="predicted"/>
<evidence type="ECO:0000256" key="5">
    <source>
        <dbReference type="PIRSR" id="PIRSR000699-1"/>
    </source>
</evidence>
<feature type="modified residue" description="Phosphohistidine; by HPr" evidence="7">
    <location>
        <position position="75"/>
    </location>
</feature>
<dbReference type="Gene3D" id="1.20.58.80">
    <property type="entry name" value="Phosphotransferase system, lactose/cellobiose-type IIA subunit"/>
    <property type="match status" value="1"/>
</dbReference>
<dbReference type="GO" id="GO:0046872">
    <property type="term" value="F:metal ion binding"/>
    <property type="evidence" value="ECO:0007669"/>
    <property type="project" value="UniProtKB-KW"/>
</dbReference>
<dbReference type="GO" id="GO:0016740">
    <property type="term" value="F:transferase activity"/>
    <property type="evidence" value="ECO:0007669"/>
    <property type="project" value="UniProtKB-KW"/>
</dbReference>
<dbReference type="OrthoDB" id="350602at2"/>
<name>A0A417YAX9_9BACI</name>
<dbReference type="PROSITE" id="PS51095">
    <property type="entry name" value="PTS_EIIA_TYPE_3"/>
    <property type="match status" value="1"/>
</dbReference>
<dbReference type="PIRSF" id="PIRSF000699">
    <property type="entry name" value="PTS_IILac_III"/>
    <property type="match status" value="1"/>
</dbReference>
<protein>
    <submittedName>
        <fullName evidence="8">PTS cellobiose transporter subunit IIA</fullName>
    </submittedName>
</protein>
<reference evidence="8 9" key="1">
    <citation type="journal article" date="2007" name="Int. J. Syst. Evol. Microbiol.">
        <title>Oceanobacillus profundus sp. nov., isolated from a deep-sea sediment core.</title>
        <authorList>
            <person name="Kim Y.G."/>
            <person name="Choi D.H."/>
            <person name="Hyun S."/>
            <person name="Cho B.C."/>
        </authorList>
    </citation>
    <scope>NUCLEOTIDE SEQUENCE [LARGE SCALE GENOMIC DNA]</scope>
    <source>
        <strain evidence="8 9">DSM 18246</strain>
    </source>
</reference>
<dbReference type="EMBL" id="QWEH01000020">
    <property type="protein sequence ID" value="RHW29711.1"/>
    <property type="molecule type" value="Genomic_DNA"/>
</dbReference>
<dbReference type="PANTHER" id="PTHR34382">
    <property type="entry name" value="PTS SYSTEM N,N'-DIACETYLCHITOBIOSE-SPECIFIC EIIA COMPONENT"/>
    <property type="match status" value="1"/>
</dbReference>
<dbReference type="SUPFAM" id="SSF46973">
    <property type="entry name" value="Enzyme IIa from lactose specific PTS, IIa-lac"/>
    <property type="match status" value="1"/>
</dbReference>
<keyword evidence="2" id="KW-0762">Sugar transport</keyword>
<keyword evidence="3" id="KW-0808">Transferase</keyword>
<dbReference type="PANTHER" id="PTHR34382:SF7">
    <property type="entry name" value="PTS SYSTEM N,N'-DIACETYLCHITOBIOSE-SPECIFIC EIIA COMPONENT"/>
    <property type="match status" value="1"/>
</dbReference>
<dbReference type="AlphaFoldDB" id="A0A417YAX9"/>
<evidence type="ECO:0000256" key="6">
    <source>
        <dbReference type="PIRSR" id="PIRSR000699-2"/>
    </source>
</evidence>
<evidence type="ECO:0000313" key="8">
    <source>
        <dbReference type="EMBL" id="RHW29711.1"/>
    </source>
</evidence>
<keyword evidence="1" id="KW-0813">Transport</keyword>
<keyword evidence="6" id="KW-0479">Metal-binding</keyword>
<dbReference type="RefSeq" id="WP_118890300.1">
    <property type="nucleotide sequence ID" value="NZ_JAUOPF010000003.1"/>
</dbReference>
<feature type="binding site" evidence="6">
    <location>
        <position position="78"/>
    </location>
    <ligand>
        <name>Mg(2+)</name>
        <dbReference type="ChEBI" id="CHEBI:18420"/>
        <note>ligand shared between all trimeric partners</note>
    </ligand>
</feature>
<evidence type="ECO:0000256" key="3">
    <source>
        <dbReference type="ARBA" id="ARBA00022679"/>
    </source>
</evidence>
<organism evidence="8 9">
    <name type="scientific">Oceanobacillus profundus</name>
    <dbReference type="NCBI Taxonomy" id="372463"/>
    <lineage>
        <taxon>Bacteria</taxon>
        <taxon>Bacillati</taxon>
        <taxon>Bacillota</taxon>
        <taxon>Bacilli</taxon>
        <taxon>Bacillales</taxon>
        <taxon>Bacillaceae</taxon>
        <taxon>Oceanobacillus</taxon>
    </lineage>
</organism>
<dbReference type="InterPro" id="IPR003188">
    <property type="entry name" value="PTS_IIA_lac/cel"/>
</dbReference>
<dbReference type="InterPro" id="IPR036542">
    <property type="entry name" value="PTS_IIA_lac/cel_sf"/>
</dbReference>
<keyword evidence="9" id="KW-1185">Reference proteome</keyword>
<evidence type="ECO:0000313" key="9">
    <source>
        <dbReference type="Proteomes" id="UP000285456"/>
    </source>
</evidence>
<sequence>MKIEEFSMYIILHAGDAKSLMHEALQNARNGAFEQTESKMNQATLELLKAHKFQTKFIHEDAKFNLERLPVLLIHAQDHLMTVMAEKNLIEELIMMYRKQHQLEEKIELVVEKIGGL</sequence>
<comment type="cofactor">
    <cofactor evidence="6">
        <name>Mg(2+)</name>
        <dbReference type="ChEBI" id="CHEBI:18420"/>
    </cofactor>
    <text evidence="6">Binds 1 Mg(2+) ion per trimer.</text>
</comment>
<feature type="active site" description="Tele-phosphohistidine intermediate" evidence="5">
    <location>
        <position position="75"/>
    </location>
</feature>
<evidence type="ECO:0000256" key="4">
    <source>
        <dbReference type="ARBA" id="ARBA00022683"/>
    </source>
</evidence>
<keyword evidence="4" id="KW-0598">Phosphotransferase system</keyword>
<gene>
    <name evidence="8" type="primary">celC</name>
    <name evidence="8" type="ORF">D1B32_20365</name>
</gene>
<dbReference type="Pfam" id="PF02255">
    <property type="entry name" value="PTS_IIA"/>
    <property type="match status" value="1"/>
</dbReference>
<evidence type="ECO:0000256" key="2">
    <source>
        <dbReference type="ARBA" id="ARBA00022597"/>
    </source>
</evidence>
<dbReference type="GO" id="GO:0009401">
    <property type="term" value="P:phosphoenolpyruvate-dependent sugar phosphotransferase system"/>
    <property type="evidence" value="ECO:0007669"/>
    <property type="project" value="UniProtKB-KW"/>
</dbReference>
<dbReference type="Proteomes" id="UP000285456">
    <property type="component" value="Unassembled WGS sequence"/>
</dbReference>
<evidence type="ECO:0000256" key="7">
    <source>
        <dbReference type="PROSITE-ProRule" id="PRU00418"/>
    </source>
</evidence>
<accession>A0A417YAX9</accession>
<comment type="caution">
    <text evidence="8">The sequence shown here is derived from an EMBL/GenBank/DDBJ whole genome shotgun (WGS) entry which is preliminary data.</text>
</comment>